<reference evidence="1 2" key="1">
    <citation type="submission" date="2018-08" db="EMBL/GenBank/DDBJ databases">
        <title>Cellulomonas rhizosphaerae sp. nov., a novel actinomycete isolated from soil.</title>
        <authorList>
            <person name="Tian Y."/>
        </authorList>
    </citation>
    <scope>NUCLEOTIDE SEQUENCE [LARGE SCALE GENOMIC DNA]</scope>
    <source>
        <strain evidence="1 2">NEAU-TCZ24</strain>
    </source>
</reference>
<protein>
    <submittedName>
        <fullName evidence="1">Cold shock domain-containing protein</fullName>
    </submittedName>
</protein>
<comment type="caution">
    <text evidence="1">The sequence shown here is derived from an EMBL/GenBank/DDBJ whole genome shotgun (WGS) entry which is preliminary data.</text>
</comment>
<dbReference type="Proteomes" id="UP000283374">
    <property type="component" value="Unassembled WGS sequence"/>
</dbReference>
<dbReference type="SUPFAM" id="SSF50249">
    <property type="entry name" value="Nucleic acid-binding proteins"/>
    <property type="match status" value="1"/>
</dbReference>
<dbReference type="RefSeq" id="WP_118767107.1">
    <property type="nucleotide sequence ID" value="NZ_QWKP01000188.1"/>
</dbReference>
<gene>
    <name evidence="1" type="ORF">D1825_09100</name>
</gene>
<dbReference type="EMBL" id="QWKP01000188">
    <property type="protein sequence ID" value="RHA41025.1"/>
    <property type="molecule type" value="Genomic_DNA"/>
</dbReference>
<accession>A0A413RLT9</accession>
<evidence type="ECO:0000313" key="1">
    <source>
        <dbReference type="EMBL" id="RHA41025.1"/>
    </source>
</evidence>
<dbReference type="OrthoDB" id="5195005at2"/>
<sequence length="116" mass="12906">MVTTRSEPQQGPTQGRVRVWHDEQGWGVIDSDLTPGGCWAHYAQLVVGGYRTLAAGEAVTFSFEEVDQDGFVFRALEVWPAGQDPVRREAQPDDSSAFFSRLIVHVDDDGDDSRRP</sequence>
<organism evidence="1 2">
    <name type="scientific">Cellulomonas rhizosphaerae</name>
    <dbReference type="NCBI Taxonomy" id="2293719"/>
    <lineage>
        <taxon>Bacteria</taxon>
        <taxon>Bacillati</taxon>
        <taxon>Actinomycetota</taxon>
        <taxon>Actinomycetes</taxon>
        <taxon>Micrococcales</taxon>
        <taxon>Cellulomonadaceae</taxon>
        <taxon>Cellulomonas</taxon>
    </lineage>
</organism>
<name>A0A413RLT9_9CELL</name>
<dbReference type="Gene3D" id="2.40.50.140">
    <property type="entry name" value="Nucleic acid-binding proteins"/>
    <property type="match status" value="1"/>
</dbReference>
<proteinExistence type="predicted"/>
<dbReference type="AlphaFoldDB" id="A0A413RLT9"/>
<evidence type="ECO:0000313" key="2">
    <source>
        <dbReference type="Proteomes" id="UP000283374"/>
    </source>
</evidence>
<keyword evidence="2" id="KW-1185">Reference proteome</keyword>
<dbReference type="InterPro" id="IPR012340">
    <property type="entry name" value="NA-bd_OB-fold"/>
</dbReference>